<gene>
    <name evidence="2" type="ORF">B0H17DRAFT_1090087</name>
</gene>
<comment type="caution">
    <text evidence="2">The sequence shown here is derived from an EMBL/GenBank/DDBJ whole genome shotgun (WGS) entry which is preliminary data.</text>
</comment>
<dbReference type="InterPro" id="IPR000073">
    <property type="entry name" value="AB_hydrolase_1"/>
</dbReference>
<dbReference type="PANTHER" id="PTHR37017:SF13">
    <property type="entry name" value="AB HYDROLASE-1 DOMAIN-CONTAINING PROTEIN"/>
    <property type="match status" value="1"/>
</dbReference>
<dbReference type="Proteomes" id="UP001221757">
    <property type="component" value="Unassembled WGS sequence"/>
</dbReference>
<keyword evidence="2" id="KW-0378">Hydrolase</keyword>
<dbReference type="Gene3D" id="3.40.50.1820">
    <property type="entry name" value="alpha/beta hydrolase"/>
    <property type="match status" value="1"/>
</dbReference>
<accession>A0AAD7CW75</accession>
<dbReference type="GO" id="GO:0016787">
    <property type="term" value="F:hydrolase activity"/>
    <property type="evidence" value="ECO:0007669"/>
    <property type="project" value="UniProtKB-KW"/>
</dbReference>
<dbReference type="SUPFAM" id="SSF53474">
    <property type="entry name" value="alpha/beta-Hydrolases"/>
    <property type="match status" value="1"/>
</dbReference>
<keyword evidence="3" id="KW-1185">Reference proteome</keyword>
<organism evidence="2 3">
    <name type="scientific">Mycena rosella</name>
    <name type="common">Pink bonnet</name>
    <name type="synonym">Agaricus rosellus</name>
    <dbReference type="NCBI Taxonomy" id="1033263"/>
    <lineage>
        <taxon>Eukaryota</taxon>
        <taxon>Fungi</taxon>
        <taxon>Dikarya</taxon>
        <taxon>Basidiomycota</taxon>
        <taxon>Agaricomycotina</taxon>
        <taxon>Agaricomycetes</taxon>
        <taxon>Agaricomycetidae</taxon>
        <taxon>Agaricales</taxon>
        <taxon>Marasmiineae</taxon>
        <taxon>Mycenaceae</taxon>
        <taxon>Mycena</taxon>
    </lineage>
</organism>
<reference evidence="2" key="1">
    <citation type="submission" date="2023-03" db="EMBL/GenBank/DDBJ databases">
        <title>Massive genome expansion in bonnet fungi (Mycena s.s.) driven by repeated elements and novel gene families across ecological guilds.</title>
        <authorList>
            <consortium name="Lawrence Berkeley National Laboratory"/>
            <person name="Harder C.B."/>
            <person name="Miyauchi S."/>
            <person name="Viragh M."/>
            <person name="Kuo A."/>
            <person name="Thoen E."/>
            <person name="Andreopoulos B."/>
            <person name="Lu D."/>
            <person name="Skrede I."/>
            <person name="Drula E."/>
            <person name="Henrissat B."/>
            <person name="Morin E."/>
            <person name="Kohler A."/>
            <person name="Barry K."/>
            <person name="LaButti K."/>
            <person name="Morin E."/>
            <person name="Salamov A."/>
            <person name="Lipzen A."/>
            <person name="Mereny Z."/>
            <person name="Hegedus B."/>
            <person name="Baldrian P."/>
            <person name="Stursova M."/>
            <person name="Weitz H."/>
            <person name="Taylor A."/>
            <person name="Grigoriev I.V."/>
            <person name="Nagy L.G."/>
            <person name="Martin F."/>
            <person name="Kauserud H."/>
        </authorList>
    </citation>
    <scope>NUCLEOTIDE SEQUENCE</scope>
    <source>
        <strain evidence="2">CBHHK067</strain>
    </source>
</reference>
<feature type="domain" description="AB hydrolase-1" evidence="1">
    <location>
        <begin position="8"/>
        <end position="223"/>
    </location>
</feature>
<evidence type="ECO:0000259" key="1">
    <source>
        <dbReference type="Pfam" id="PF12697"/>
    </source>
</evidence>
<dbReference type="InterPro" id="IPR029058">
    <property type="entry name" value="AB_hydrolase_fold"/>
</dbReference>
<evidence type="ECO:0000313" key="3">
    <source>
        <dbReference type="Proteomes" id="UP001221757"/>
    </source>
</evidence>
<dbReference type="EMBL" id="JARKIE010000211">
    <property type="protein sequence ID" value="KAJ7666287.1"/>
    <property type="molecule type" value="Genomic_DNA"/>
</dbReference>
<dbReference type="AlphaFoldDB" id="A0AAD7CW75"/>
<evidence type="ECO:0000313" key="2">
    <source>
        <dbReference type="EMBL" id="KAJ7666287.1"/>
    </source>
</evidence>
<name>A0AAD7CW75_MYCRO</name>
<proteinExistence type="predicted"/>
<dbReference type="PANTHER" id="PTHR37017">
    <property type="entry name" value="AB HYDROLASE-1 DOMAIN-CONTAINING PROTEIN-RELATED"/>
    <property type="match status" value="1"/>
</dbReference>
<dbReference type="Pfam" id="PF12697">
    <property type="entry name" value="Abhydrolase_6"/>
    <property type="match status" value="1"/>
</dbReference>
<sequence>MSKVTPIILIIPGSFSIPSFYDPLVSHLKDGGLEALVFGLPSASRRPPQKAATMYEDAAFFSGVLASLCKSGKDVVVMGHSYGGSVASECIRGHTEKKAGEGRVLGLIYFTAAVPLIEGEFMYHEPLENSARINFSDLPLDQGVEWVRKMPWHSAPSFANELTYAGYNDVDSAYILCTEDKCLTPDFQRQMIENAKSGGRMVKVYEVAASHCAMASVPEKVAASIVEAVEAQFM</sequence>
<protein>
    <submittedName>
        <fullName evidence="2">Alpha/beta hydrolase fold-1</fullName>
    </submittedName>
</protein>
<dbReference type="InterPro" id="IPR052897">
    <property type="entry name" value="Sec-Metab_Biosynth_Hydrolase"/>
</dbReference>